<proteinExistence type="predicted"/>
<evidence type="ECO:0000313" key="2">
    <source>
        <dbReference type="EMBL" id="MEQ2248809.1"/>
    </source>
</evidence>
<sequence>MPLPPPGGDVTTVELEHPHQRHPDNRAILTASLSKTALKRPPSLLGSQDKFGSGGGREGVGVLVGYEGEFVADILLLSRFHEEERLVTDPEESGSGGIHRGLDVNPQTRRTRCVPWSCSERSRGPTPGYQSST</sequence>
<feature type="compositionally biased region" description="Basic and acidic residues" evidence="1">
    <location>
        <begin position="14"/>
        <end position="24"/>
    </location>
</feature>
<dbReference type="EMBL" id="JAHRIQ010083650">
    <property type="protein sequence ID" value="MEQ2248809.1"/>
    <property type="molecule type" value="Genomic_DNA"/>
</dbReference>
<name>A0ABV0UUB7_9TELE</name>
<organism evidence="2 3">
    <name type="scientific">Ilyodon furcidens</name>
    <name type="common">goldbreast splitfin</name>
    <dbReference type="NCBI Taxonomy" id="33524"/>
    <lineage>
        <taxon>Eukaryota</taxon>
        <taxon>Metazoa</taxon>
        <taxon>Chordata</taxon>
        <taxon>Craniata</taxon>
        <taxon>Vertebrata</taxon>
        <taxon>Euteleostomi</taxon>
        <taxon>Actinopterygii</taxon>
        <taxon>Neopterygii</taxon>
        <taxon>Teleostei</taxon>
        <taxon>Neoteleostei</taxon>
        <taxon>Acanthomorphata</taxon>
        <taxon>Ovalentaria</taxon>
        <taxon>Atherinomorphae</taxon>
        <taxon>Cyprinodontiformes</taxon>
        <taxon>Goodeidae</taxon>
        <taxon>Ilyodon</taxon>
    </lineage>
</organism>
<reference evidence="2 3" key="1">
    <citation type="submission" date="2021-06" db="EMBL/GenBank/DDBJ databases">
        <authorList>
            <person name="Palmer J.M."/>
        </authorList>
    </citation>
    <scope>NUCLEOTIDE SEQUENCE [LARGE SCALE GENOMIC DNA]</scope>
    <source>
        <strain evidence="3">if_2019</strain>
        <tissue evidence="2">Muscle</tissue>
    </source>
</reference>
<dbReference type="Proteomes" id="UP001482620">
    <property type="component" value="Unassembled WGS sequence"/>
</dbReference>
<keyword evidence="3" id="KW-1185">Reference proteome</keyword>
<comment type="caution">
    <text evidence="2">The sequence shown here is derived from an EMBL/GenBank/DDBJ whole genome shotgun (WGS) entry which is preliminary data.</text>
</comment>
<evidence type="ECO:0000256" key="1">
    <source>
        <dbReference type="SAM" id="MobiDB-lite"/>
    </source>
</evidence>
<gene>
    <name evidence="2" type="ORF">ILYODFUR_022838</name>
</gene>
<feature type="region of interest" description="Disordered" evidence="1">
    <location>
        <begin position="1"/>
        <end position="24"/>
    </location>
</feature>
<protein>
    <submittedName>
        <fullName evidence="2">Uncharacterized protein</fullName>
    </submittedName>
</protein>
<feature type="region of interest" description="Disordered" evidence="1">
    <location>
        <begin position="87"/>
        <end position="133"/>
    </location>
</feature>
<evidence type="ECO:0000313" key="3">
    <source>
        <dbReference type="Proteomes" id="UP001482620"/>
    </source>
</evidence>
<accession>A0ABV0UUB7</accession>